<evidence type="ECO:0000256" key="1">
    <source>
        <dbReference type="ARBA" id="ARBA00010211"/>
    </source>
</evidence>
<evidence type="ECO:0000256" key="2">
    <source>
        <dbReference type="ARBA" id="ARBA00022723"/>
    </source>
</evidence>
<sequence length="289" mass="32150">MKFCTFKQGKIKVGLVSEDEQYVYPLDERFPEITKMEDLITAYPTIKDRINKAKDEVTPLPLAEIKLLAPIPQPKHDLLCVGLNYKLHAIESANFAGREYQPPVHPVYFSKRVNQAVGPDGAVFAHEDITNKLDYEVELAVVIGKTCSHVAPEEVFDYIFGYTIGNDISARDLQFAYGQYTFGKGLDHFAPIGPWIVTEDAFSRPPHINLKAYVNDELRQNSNTEDLIFDLPHLISELSQGITLEPGDIVLTGTPSGVGMGFNPPKFLKKGDVVVCQIEGIGTLKNIVT</sequence>
<keyword evidence="4" id="KW-0378">Hydrolase</keyword>
<organism evidence="4 5">
    <name type="scientific">Enterococcus florum</name>
    <dbReference type="NCBI Taxonomy" id="2480627"/>
    <lineage>
        <taxon>Bacteria</taxon>
        <taxon>Bacillati</taxon>
        <taxon>Bacillota</taxon>
        <taxon>Bacilli</taxon>
        <taxon>Lactobacillales</taxon>
        <taxon>Enterococcaceae</taxon>
        <taxon>Enterococcus</taxon>
    </lineage>
</organism>
<dbReference type="Pfam" id="PF01557">
    <property type="entry name" value="FAA_hydrolase"/>
    <property type="match status" value="1"/>
</dbReference>
<dbReference type="SUPFAM" id="SSF56529">
    <property type="entry name" value="FAH"/>
    <property type="match status" value="1"/>
</dbReference>
<dbReference type="OrthoDB" id="9805307at2"/>
<dbReference type="PANTHER" id="PTHR42796">
    <property type="entry name" value="FUMARYLACETOACETATE HYDROLASE DOMAIN-CONTAINING PROTEIN 2A-RELATED"/>
    <property type="match status" value="1"/>
</dbReference>
<dbReference type="InterPro" id="IPR036663">
    <property type="entry name" value="Fumarylacetoacetase_C_sf"/>
</dbReference>
<dbReference type="GO" id="GO:0016787">
    <property type="term" value="F:hydrolase activity"/>
    <property type="evidence" value="ECO:0007669"/>
    <property type="project" value="UniProtKB-KW"/>
</dbReference>
<accession>A0A4V0WPC5</accession>
<dbReference type="PANTHER" id="PTHR42796:SF4">
    <property type="entry name" value="FUMARYLACETOACETATE HYDROLASE DOMAIN-CONTAINING PROTEIN 2A"/>
    <property type="match status" value="1"/>
</dbReference>
<name>A0A4V0WPC5_9ENTE</name>
<dbReference type="FunFam" id="3.90.850.10:FF:000002">
    <property type="entry name" value="2-hydroxyhepta-2,4-diene-1,7-dioate isomerase"/>
    <property type="match status" value="1"/>
</dbReference>
<comment type="similarity">
    <text evidence="1">Belongs to the FAH family.</text>
</comment>
<dbReference type="GO" id="GO:0016853">
    <property type="term" value="F:isomerase activity"/>
    <property type="evidence" value="ECO:0007669"/>
    <property type="project" value="UniProtKB-ARBA"/>
</dbReference>
<dbReference type="Gene3D" id="3.90.850.10">
    <property type="entry name" value="Fumarylacetoacetase-like, C-terminal domain"/>
    <property type="match status" value="1"/>
</dbReference>
<dbReference type="RefSeq" id="WP_146621838.1">
    <property type="nucleotide sequence ID" value="NZ_BJCC01000010.1"/>
</dbReference>
<dbReference type="GO" id="GO:0046872">
    <property type="term" value="F:metal ion binding"/>
    <property type="evidence" value="ECO:0007669"/>
    <property type="project" value="UniProtKB-KW"/>
</dbReference>
<comment type="caution">
    <text evidence="4">The sequence shown here is derived from an EMBL/GenBank/DDBJ whole genome shotgun (WGS) entry which is preliminary data.</text>
</comment>
<dbReference type="InterPro" id="IPR011234">
    <property type="entry name" value="Fumarylacetoacetase-like_C"/>
</dbReference>
<keyword evidence="5" id="KW-1185">Reference proteome</keyword>
<keyword evidence="2" id="KW-0479">Metal-binding</keyword>
<reference evidence="5" key="1">
    <citation type="submission" date="2019-02" db="EMBL/GenBank/DDBJ databases">
        <title>Draft genome sequence of Enterococcus sp. Gos25-1.</title>
        <authorList>
            <person name="Tanaka N."/>
            <person name="Shiwa Y."/>
            <person name="Fujita N."/>
        </authorList>
    </citation>
    <scope>NUCLEOTIDE SEQUENCE [LARGE SCALE GENOMIC DNA]</scope>
    <source>
        <strain evidence="5">Gos25-1</strain>
    </source>
</reference>
<dbReference type="AlphaFoldDB" id="A0A4V0WPC5"/>
<evidence type="ECO:0000313" key="5">
    <source>
        <dbReference type="Proteomes" id="UP000290567"/>
    </source>
</evidence>
<evidence type="ECO:0000259" key="3">
    <source>
        <dbReference type="Pfam" id="PF01557"/>
    </source>
</evidence>
<dbReference type="GO" id="GO:0019752">
    <property type="term" value="P:carboxylic acid metabolic process"/>
    <property type="evidence" value="ECO:0007669"/>
    <property type="project" value="UniProtKB-ARBA"/>
</dbReference>
<feature type="domain" description="Fumarylacetoacetase-like C-terminal" evidence="3">
    <location>
        <begin position="79"/>
        <end position="288"/>
    </location>
</feature>
<dbReference type="EMBL" id="BJCC01000010">
    <property type="protein sequence ID" value="GCF93379.1"/>
    <property type="molecule type" value="Genomic_DNA"/>
</dbReference>
<evidence type="ECO:0000313" key="4">
    <source>
        <dbReference type="EMBL" id="GCF93379.1"/>
    </source>
</evidence>
<dbReference type="Proteomes" id="UP000290567">
    <property type="component" value="Unassembled WGS sequence"/>
</dbReference>
<protein>
    <submittedName>
        <fullName evidence="4">Hydrolase</fullName>
    </submittedName>
</protein>
<gene>
    <name evidence="4" type="ORF">NRIC_12700</name>
</gene>
<proteinExistence type="inferred from homology"/>
<dbReference type="InterPro" id="IPR051121">
    <property type="entry name" value="FAH"/>
</dbReference>